<reference evidence="3" key="1">
    <citation type="journal article" date="2019" name="Int. J. Syst. Evol. Microbiol.">
        <title>The Global Catalogue of Microorganisms (GCM) 10K type strain sequencing project: providing services to taxonomists for standard genome sequencing and annotation.</title>
        <authorList>
            <consortium name="The Broad Institute Genomics Platform"/>
            <consortium name="The Broad Institute Genome Sequencing Center for Infectious Disease"/>
            <person name="Wu L."/>
            <person name="Ma J."/>
        </authorList>
    </citation>
    <scope>NUCLEOTIDE SEQUENCE [LARGE SCALE GENOMIC DNA]</scope>
    <source>
        <strain evidence="3">CCUG 56754</strain>
    </source>
</reference>
<evidence type="ECO:0008006" key="4">
    <source>
        <dbReference type="Google" id="ProtNLM"/>
    </source>
</evidence>
<name>A0ABW3LR44_9BACI</name>
<proteinExistence type="predicted"/>
<organism evidence="2 3">
    <name type="scientific">Virgibacillus byunsanensis</name>
    <dbReference type="NCBI Taxonomy" id="570945"/>
    <lineage>
        <taxon>Bacteria</taxon>
        <taxon>Bacillati</taxon>
        <taxon>Bacillota</taxon>
        <taxon>Bacilli</taxon>
        <taxon>Bacillales</taxon>
        <taxon>Bacillaceae</taxon>
        <taxon>Virgibacillus</taxon>
    </lineage>
</organism>
<evidence type="ECO:0000313" key="3">
    <source>
        <dbReference type="Proteomes" id="UP001597040"/>
    </source>
</evidence>
<gene>
    <name evidence="2" type="ORF">ACFQ3N_15730</name>
</gene>
<dbReference type="Proteomes" id="UP001597040">
    <property type="component" value="Unassembled WGS sequence"/>
</dbReference>
<evidence type="ECO:0000256" key="1">
    <source>
        <dbReference type="SAM" id="SignalP"/>
    </source>
</evidence>
<protein>
    <recommendedName>
        <fullName evidence="4">Lipoprotein</fullName>
    </recommendedName>
</protein>
<dbReference type="EMBL" id="JBHTKJ010000047">
    <property type="protein sequence ID" value="MFD1039836.1"/>
    <property type="molecule type" value="Genomic_DNA"/>
</dbReference>
<dbReference type="RefSeq" id="WP_390363491.1">
    <property type="nucleotide sequence ID" value="NZ_JBHTKJ010000047.1"/>
</dbReference>
<sequence length="164" mass="18809">MRKMIGILLLVVMMFGMTSCSSEAMNNDDVKTFVKEYKTEQYTIENPDDPLTGLEIGEKVKPFLSEEELENLMKNRVFSIAPTIAKNIGKSVELEGVRLEKEQENDNGSIDYTYTLKLKYYDDHSSVVVAKKGELTIKNNDGLKITRDWEKPTEFEQYAILQSH</sequence>
<dbReference type="PROSITE" id="PS51257">
    <property type="entry name" value="PROKAR_LIPOPROTEIN"/>
    <property type="match status" value="1"/>
</dbReference>
<keyword evidence="1" id="KW-0732">Signal</keyword>
<feature type="chain" id="PRO_5046125750" description="Lipoprotein" evidence="1">
    <location>
        <begin position="25"/>
        <end position="164"/>
    </location>
</feature>
<feature type="signal peptide" evidence="1">
    <location>
        <begin position="1"/>
        <end position="24"/>
    </location>
</feature>
<evidence type="ECO:0000313" key="2">
    <source>
        <dbReference type="EMBL" id="MFD1039836.1"/>
    </source>
</evidence>
<keyword evidence="3" id="KW-1185">Reference proteome</keyword>
<accession>A0ABW3LR44</accession>
<comment type="caution">
    <text evidence="2">The sequence shown here is derived from an EMBL/GenBank/DDBJ whole genome shotgun (WGS) entry which is preliminary data.</text>
</comment>